<evidence type="ECO:0000313" key="2">
    <source>
        <dbReference type="EMBL" id="JAU03268.1"/>
    </source>
</evidence>
<sequence>TSSTPRKRRQMDVAHSFSTCCSSSEASLGMHSNVTSVPDSLVLVEYVKQEPPSDTESTGRELEAVAEGAGGHEDSSWEMSGTSGVQPEPSHALVRSEGTSGTQGGRGCHQTSSGCHMQTSVYHGYSVSEHASGRHRENKVARRPCCSEPETARSWSHSQTSSQSQVPTVPCFVLPGININITNGNFIVNVNSPQFNVSTHNHSRHSSSPICKHHVRSSRSCDECTRSSPTAWDYAERAQSPGHTSQRSSYGCCGHRSSYRHSPCNCMRHR</sequence>
<feature type="compositionally biased region" description="Basic and acidic residues" evidence="1">
    <location>
        <begin position="131"/>
        <end position="140"/>
    </location>
</feature>
<name>A0A1E1XVE8_AMBSC</name>
<proteinExistence type="evidence at transcript level"/>
<organism evidence="2">
    <name type="scientific">Amblyomma sculptum</name>
    <name type="common">Tick</name>
    <dbReference type="NCBI Taxonomy" id="1581419"/>
    <lineage>
        <taxon>Eukaryota</taxon>
        <taxon>Metazoa</taxon>
        <taxon>Ecdysozoa</taxon>
        <taxon>Arthropoda</taxon>
        <taxon>Chelicerata</taxon>
        <taxon>Arachnida</taxon>
        <taxon>Acari</taxon>
        <taxon>Parasitiformes</taxon>
        <taxon>Ixodida</taxon>
        <taxon>Ixodoidea</taxon>
        <taxon>Ixodidae</taxon>
        <taxon>Amblyomminae</taxon>
        <taxon>Amblyomma</taxon>
    </lineage>
</organism>
<dbReference type="AlphaFoldDB" id="A0A1E1XVE8"/>
<evidence type="ECO:0000256" key="1">
    <source>
        <dbReference type="SAM" id="MobiDB-lite"/>
    </source>
</evidence>
<feature type="non-terminal residue" evidence="2">
    <location>
        <position position="1"/>
    </location>
</feature>
<dbReference type="EMBL" id="GFAA01000167">
    <property type="protein sequence ID" value="JAU03268.1"/>
    <property type="molecule type" value="mRNA"/>
</dbReference>
<feature type="compositionally biased region" description="Low complexity" evidence="1">
    <location>
        <begin position="154"/>
        <end position="163"/>
    </location>
</feature>
<feature type="region of interest" description="Disordered" evidence="1">
    <location>
        <begin position="49"/>
        <end position="112"/>
    </location>
</feature>
<feature type="region of interest" description="Disordered" evidence="1">
    <location>
        <begin position="129"/>
        <end position="163"/>
    </location>
</feature>
<accession>A0A1E1XVE8</accession>
<protein>
    <submittedName>
        <fullName evidence="2">Uncharacterized protein</fullName>
    </submittedName>
</protein>
<reference evidence="2" key="1">
    <citation type="submission" date="2016-09" db="EMBL/GenBank/DDBJ databases">
        <authorList>
            <person name="Capua I."/>
            <person name="De Benedictis P."/>
            <person name="Joannis T."/>
            <person name="Lombin L.H."/>
            <person name="Cattoli G."/>
        </authorList>
    </citation>
    <scope>NUCLEOTIDE SEQUENCE</scope>
</reference>
<reference evidence="2" key="2">
    <citation type="journal article" date="2017" name="Front. Cell. Infect. Microbiol.">
        <title>Analysis of the Salivary Gland Transcriptome of Unfed and Partially Fed Amblyomma sculptum Ticks and Descriptive Proteome of the Saliva.</title>
        <authorList>
            <person name="Esteves E."/>
            <person name="Maruyama S.R."/>
            <person name="Kawahara R."/>
            <person name="Fujita A."/>
            <person name="Martins L.A."/>
            <person name="Righi A.A."/>
            <person name="Costa F.B."/>
            <person name="Palmisano G."/>
            <person name="Labruna M.B."/>
            <person name="Sa-Nunes A."/>
            <person name="Ribeiro J.M.C."/>
            <person name="Fogaca A.C."/>
        </authorList>
    </citation>
    <scope>NUCLEOTIDE SEQUENCE</scope>
</reference>